<dbReference type="PROSITE" id="PS50932">
    <property type="entry name" value="HTH_LACI_2"/>
    <property type="match status" value="1"/>
</dbReference>
<keyword evidence="1" id="KW-0678">Repressor</keyword>
<evidence type="ECO:0000313" key="6">
    <source>
        <dbReference type="EMBL" id="VYT95610.1"/>
    </source>
</evidence>
<keyword evidence="4" id="KW-0804">Transcription</keyword>
<dbReference type="EMBL" id="CACRTO010000009">
    <property type="protein sequence ID" value="VYT95610.1"/>
    <property type="molecule type" value="Genomic_DNA"/>
</dbReference>
<dbReference type="InterPro" id="IPR010982">
    <property type="entry name" value="Lambda_DNA-bd_dom_sf"/>
</dbReference>
<gene>
    <name evidence="6" type="primary">exuR</name>
    <name evidence="6" type="ORF">CTLFYP3_01100</name>
</gene>
<proteinExistence type="predicted"/>
<evidence type="ECO:0000256" key="2">
    <source>
        <dbReference type="ARBA" id="ARBA00023015"/>
    </source>
</evidence>
<keyword evidence="2" id="KW-0805">Transcription regulation</keyword>
<dbReference type="PANTHER" id="PTHR30146">
    <property type="entry name" value="LACI-RELATED TRANSCRIPTIONAL REPRESSOR"/>
    <property type="match status" value="1"/>
</dbReference>
<reference evidence="6" key="1">
    <citation type="submission" date="2019-11" db="EMBL/GenBank/DDBJ databases">
        <authorList>
            <person name="Feng L."/>
        </authorList>
    </citation>
    <scope>NUCLEOTIDE SEQUENCE</scope>
    <source>
        <strain evidence="6">CTertiumLFYP3</strain>
    </source>
</reference>
<organism evidence="6">
    <name type="scientific">Clostridium tertium</name>
    <dbReference type="NCBI Taxonomy" id="1559"/>
    <lineage>
        <taxon>Bacteria</taxon>
        <taxon>Bacillati</taxon>
        <taxon>Bacillota</taxon>
        <taxon>Clostridia</taxon>
        <taxon>Eubacteriales</taxon>
        <taxon>Clostridiaceae</taxon>
        <taxon>Clostridium</taxon>
    </lineage>
</organism>
<protein>
    <submittedName>
        <fullName evidence="6">Putative HTH-type transcriptional repressor ExuR</fullName>
    </submittedName>
</protein>
<dbReference type="RefSeq" id="WP_156625632.1">
    <property type="nucleotide sequence ID" value="NZ_CACRTO010000009.1"/>
</dbReference>
<dbReference type="InterPro" id="IPR000843">
    <property type="entry name" value="HTH_LacI"/>
</dbReference>
<dbReference type="GO" id="GO:0000976">
    <property type="term" value="F:transcription cis-regulatory region binding"/>
    <property type="evidence" value="ECO:0007669"/>
    <property type="project" value="TreeGrafter"/>
</dbReference>
<dbReference type="GO" id="GO:0003700">
    <property type="term" value="F:DNA-binding transcription factor activity"/>
    <property type="evidence" value="ECO:0007669"/>
    <property type="project" value="TreeGrafter"/>
</dbReference>
<dbReference type="AlphaFoldDB" id="A0A6N3B0Y8"/>
<sequence length="329" mass="36756">MQKKITMNDIAKHLGISKNAVSQALSGKDGVSENTRMKVIETAESLGYVYKKSKSLDTRKISLVGSSKTFSLDFFGSICLNIQSELNNLNIDLTVIPITDEYIENNIIPQGIYDSDGILILSHITDNYIKSIASLDMPCVLIDHHIPNLNVDCVLTNNRFGTFSAIEHLIDLGHTKIGFLGEIDYSPSYYERLEGYKLAFYKRNLNINNEYIFTNVSNDIDLIIDIIKSLGSNQPTAWFCANDKLGCLLLNALREFNYSIPEDISICSFDNAKFSNLMVPKITSVDIPKDYLAKKAIELLLSRLSNSEDPYQEVLVSTNLVVKDSTAAL</sequence>
<dbReference type="InterPro" id="IPR046335">
    <property type="entry name" value="LacI/GalR-like_sensor"/>
</dbReference>
<dbReference type="SUPFAM" id="SSF47413">
    <property type="entry name" value="lambda repressor-like DNA-binding domains"/>
    <property type="match status" value="1"/>
</dbReference>
<evidence type="ECO:0000256" key="1">
    <source>
        <dbReference type="ARBA" id="ARBA00022491"/>
    </source>
</evidence>
<feature type="domain" description="HTH lacI-type" evidence="5">
    <location>
        <begin position="5"/>
        <end position="59"/>
    </location>
</feature>
<dbReference type="CDD" id="cd01392">
    <property type="entry name" value="HTH_LacI"/>
    <property type="match status" value="1"/>
</dbReference>
<evidence type="ECO:0000259" key="5">
    <source>
        <dbReference type="PROSITE" id="PS50932"/>
    </source>
</evidence>
<name>A0A6N3B0Y8_9CLOT</name>
<dbReference type="PANTHER" id="PTHR30146:SF148">
    <property type="entry name" value="HTH-TYPE TRANSCRIPTIONAL REPRESSOR PURR-RELATED"/>
    <property type="match status" value="1"/>
</dbReference>
<evidence type="ECO:0000256" key="4">
    <source>
        <dbReference type="ARBA" id="ARBA00023163"/>
    </source>
</evidence>
<dbReference type="InterPro" id="IPR028082">
    <property type="entry name" value="Peripla_BP_I"/>
</dbReference>
<dbReference type="SMART" id="SM00354">
    <property type="entry name" value="HTH_LACI"/>
    <property type="match status" value="1"/>
</dbReference>
<evidence type="ECO:0000256" key="3">
    <source>
        <dbReference type="ARBA" id="ARBA00023125"/>
    </source>
</evidence>
<dbReference type="SUPFAM" id="SSF53822">
    <property type="entry name" value="Periplasmic binding protein-like I"/>
    <property type="match status" value="1"/>
</dbReference>
<dbReference type="Pfam" id="PF13377">
    <property type="entry name" value="Peripla_BP_3"/>
    <property type="match status" value="1"/>
</dbReference>
<dbReference type="Gene3D" id="3.40.50.2300">
    <property type="match status" value="2"/>
</dbReference>
<keyword evidence="3" id="KW-0238">DNA-binding</keyword>
<accession>A0A6N3B0Y8</accession>
<dbReference type="Pfam" id="PF00356">
    <property type="entry name" value="LacI"/>
    <property type="match status" value="1"/>
</dbReference>
<dbReference type="Gene3D" id="1.10.260.40">
    <property type="entry name" value="lambda repressor-like DNA-binding domains"/>
    <property type="match status" value="1"/>
</dbReference>